<evidence type="ECO:0000313" key="1">
    <source>
        <dbReference type="EMBL" id="SVB48336.1"/>
    </source>
</evidence>
<organism evidence="1">
    <name type="scientific">marine metagenome</name>
    <dbReference type="NCBI Taxonomy" id="408172"/>
    <lineage>
        <taxon>unclassified sequences</taxon>
        <taxon>metagenomes</taxon>
        <taxon>ecological metagenomes</taxon>
    </lineage>
</organism>
<dbReference type="EMBL" id="UINC01043797">
    <property type="protein sequence ID" value="SVB48336.1"/>
    <property type="molecule type" value="Genomic_DNA"/>
</dbReference>
<protein>
    <submittedName>
        <fullName evidence="1">Uncharacterized protein</fullName>
    </submittedName>
</protein>
<dbReference type="AlphaFoldDB" id="A0A382EC18"/>
<reference evidence="1" key="1">
    <citation type="submission" date="2018-05" db="EMBL/GenBank/DDBJ databases">
        <authorList>
            <person name="Lanie J.A."/>
            <person name="Ng W.-L."/>
            <person name="Kazmierczak K.M."/>
            <person name="Andrzejewski T.M."/>
            <person name="Davidsen T.M."/>
            <person name="Wayne K.J."/>
            <person name="Tettelin H."/>
            <person name="Glass J.I."/>
            <person name="Rusch D."/>
            <person name="Podicherti R."/>
            <person name="Tsui H.-C.T."/>
            <person name="Winkler M.E."/>
        </authorList>
    </citation>
    <scope>NUCLEOTIDE SEQUENCE</scope>
</reference>
<gene>
    <name evidence="1" type="ORF">METZ01_LOCUS201190</name>
</gene>
<proteinExistence type="predicted"/>
<name>A0A382EC18_9ZZZZ</name>
<feature type="non-terminal residue" evidence="1">
    <location>
        <position position="1"/>
    </location>
</feature>
<feature type="non-terminal residue" evidence="1">
    <location>
        <position position="38"/>
    </location>
</feature>
<accession>A0A382EC18</accession>
<sequence>MTTPIQLFRIAILALVLTPAVGVGEINFKKTLQSALAG</sequence>